<name>A0A939PSX1_9ACTN</name>
<evidence type="ECO:0000313" key="3">
    <source>
        <dbReference type="Proteomes" id="UP000669179"/>
    </source>
</evidence>
<dbReference type="InterPro" id="IPR002123">
    <property type="entry name" value="Plipid/glycerol_acylTrfase"/>
</dbReference>
<comment type="caution">
    <text evidence="2">The sequence shown here is derived from an EMBL/GenBank/DDBJ whole genome shotgun (WGS) entry which is preliminary data.</text>
</comment>
<accession>A0A939PSX1</accession>
<dbReference type="Proteomes" id="UP000669179">
    <property type="component" value="Unassembled WGS sequence"/>
</dbReference>
<dbReference type="GO" id="GO:0016020">
    <property type="term" value="C:membrane"/>
    <property type="evidence" value="ECO:0007669"/>
    <property type="project" value="TreeGrafter"/>
</dbReference>
<reference evidence="2" key="1">
    <citation type="submission" date="2021-03" db="EMBL/GenBank/DDBJ databases">
        <authorList>
            <person name="Kanchanasin P."/>
            <person name="Saeng-In P."/>
            <person name="Phongsopitanun W."/>
            <person name="Yuki M."/>
            <person name="Kudo T."/>
            <person name="Ohkuma M."/>
            <person name="Tanasupawat S."/>
        </authorList>
    </citation>
    <scope>NUCLEOTIDE SEQUENCE</scope>
    <source>
        <strain evidence="2">GKU 128</strain>
    </source>
</reference>
<proteinExistence type="predicted"/>
<dbReference type="PANTHER" id="PTHR22753">
    <property type="entry name" value="TRANSMEMBRANE PROTEIN 68"/>
    <property type="match status" value="1"/>
</dbReference>
<keyword evidence="2" id="KW-0012">Acyltransferase</keyword>
<keyword evidence="3" id="KW-1185">Reference proteome</keyword>
<feature type="domain" description="Phospholipid/glycerol acyltransferase" evidence="1">
    <location>
        <begin position="45"/>
        <end position="162"/>
    </location>
</feature>
<dbReference type="RefSeq" id="WP_208263905.1">
    <property type="nucleotide sequence ID" value="NZ_JAGEOJ010000040.1"/>
</dbReference>
<dbReference type="SUPFAM" id="SSF69593">
    <property type="entry name" value="Glycerol-3-phosphate (1)-acyltransferase"/>
    <property type="match status" value="1"/>
</dbReference>
<dbReference type="AlphaFoldDB" id="A0A939PSX1"/>
<dbReference type="PIRSF" id="PIRSF016753">
    <property type="entry name" value="P_lipid/glycerol_ac_tran_prd"/>
    <property type="match status" value="1"/>
</dbReference>
<gene>
    <name evidence="2" type="ORF">J4573_52040</name>
</gene>
<dbReference type="SMART" id="SM00563">
    <property type="entry name" value="PlsC"/>
    <property type="match status" value="1"/>
</dbReference>
<sequence length="294" mass="32325">MAPLADWTPPSEHLIRAASLALEPWRAWTSPVFHGLENIPEHGPALLVGNHTVYGVIDAPLIFFEIHRRRGVWVRSLADHVHWQIPGWRTIMDMGGSVDGTRENCRELLRTGQMVVVFPGGAREATRHRDDAYQLQWDTRLGFARMAIEAGCPIVPFGTVGVEEMFTTVLDPDSRLLAPARGFGRLVLGERGRRDDVMVPLSRGIGLTPVPRPERLYYGFGKPIDTTRWAGLAGDVGAVTAARDEARKAVEEIIDGLRAEQATDPGRTPMGRLGRGLAGGARMLPRVVPGLISR</sequence>
<dbReference type="GO" id="GO:0016746">
    <property type="term" value="F:acyltransferase activity"/>
    <property type="evidence" value="ECO:0007669"/>
    <property type="project" value="UniProtKB-KW"/>
</dbReference>
<keyword evidence="2" id="KW-0808">Transferase</keyword>
<evidence type="ECO:0000313" key="2">
    <source>
        <dbReference type="EMBL" id="MBO2455688.1"/>
    </source>
</evidence>
<dbReference type="CDD" id="cd07987">
    <property type="entry name" value="LPLAT_MGAT-like"/>
    <property type="match status" value="1"/>
</dbReference>
<evidence type="ECO:0000259" key="1">
    <source>
        <dbReference type="SMART" id="SM00563"/>
    </source>
</evidence>
<dbReference type="EMBL" id="JAGEOJ010000040">
    <property type="protein sequence ID" value="MBO2455688.1"/>
    <property type="molecule type" value="Genomic_DNA"/>
</dbReference>
<protein>
    <submittedName>
        <fullName evidence="2">Acyltransferase family protein</fullName>
    </submittedName>
</protein>
<dbReference type="Pfam" id="PF01553">
    <property type="entry name" value="Acyltransferase"/>
    <property type="match status" value="1"/>
</dbReference>
<organism evidence="2 3">
    <name type="scientific">Actinomadura barringtoniae</name>
    <dbReference type="NCBI Taxonomy" id="1427535"/>
    <lineage>
        <taxon>Bacteria</taxon>
        <taxon>Bacillati</taxon>
        <taxon>Actinomycetota</taxon>
        <taxon>Actinomycetes</taxon>
        <taxon>Streptosporangiales</taxon>
        <taxon>Thermomonosporaceae</taxon>
        <taxon>Actinomadura</taxon>
    </lineage>
</organism>
<dbReference type="InterPro" id="IPR016676">
    <property type="entry name" value="P_lipid/glycerol_AcTrfase_prd"/>
</dbReference>
<dbReference type="PANTHER" id="PTHR22753:SF14">
    <property type="entry name" value="MONOACYLGLYCEROL_DIACYLGLYCEROL O-ACYLTRANSFERASE"/>
    <property type="match status" value="1"/>
</dbReference>